<feature type="compositionally biased region" description="Polar residues" evidence="2">
    <location>
        <begin position="693"/>
        <end position="718"/>
    </location>
</feature>
<proteinExistence type="predicted"/>
<feature type="region of interest" description="Disordered" evidence="2">
    <location>
        <begin position="421"/>
        <end position="484"/>
    </location>
</feature>
<dbReference type="InterPro" id="IPR010095">
    <property type="entry name" value="Cas12f1-like_TNB"/>
</dbReference>
<name>A0ABV5RV39_9ACTN</name>
<reference evidence="4 5" key="1">
    <citation type="submission" date="2024-09" db="EMBL/GenBank/DDBJ databases">
        <authorList>
            <person name="Sun Q."/>
            <person name="Mori K."/>
        </authorList>
    </citation>
    <scope>NUCLEOTIDE SEQUENCE [LARGE SCALE GENOMIC DNA]</scope>
    <source>
        <strain evidence="4 5">JCM 3143</strain>
    </source>
</reference>
<dbReference type="Pfam" id="PF07282">
    <property type="entry name" value="Cas12f1-like_TNB"/>
    <property type="match status" value="1"/>
</dbReference>
<keyword evidence="5" id="KW-1185">Reference proteome</keyword>
<dbReference type="Proteomes" id="UP001589532">
    <property type="component" value="Unassembled WGS sequence"/>
</dbReference>
<evidence type="ECO:0000313" key="4">
    <source>
        <dbReference type="EMBL" id="MFB9623281.1"/>
    </source>
</evidence>
<accession>A0ABV5RV39</accession>
<evidence type="ECO:0000259" key="3">
    <source>
        <dbReference type="Pfam" id="PF07282"/>
    </source>
</evidence>
<evidence type="ECO:0000256" key="2">
    <source>
        <dbReference type="SAM" id="MobiDB-lite"/>
    </source>
</evidence>
<evidence type="ECO:0000256" key="1">
    <source>
        <dbReference type="ARBA" id="ARBA00023125"/>
    </source>
</evidence>
<feature type="region of interest" description="Disordered" evidence="2">
    <location>
        <begin position="351"/>
        <end position="409"/>
    </location>
</feature>
<evidence type="ECO:0000313" key="5">
    <source>
        <dbReference type="Proteomes" id="UP001589532"/>
    </source>
</evidence>
<comment type="caution">
    <text evidence="4">The sequence shown here is derived from an EMBL/GenBank/DDBJ whole genome shotgun (WGS) entry which is preliminary data.</text>
</comment>
<feature type="domain" description="Cas12f1-like TNB" evidence="3">
    <location>
        <begin position="559"/>
        <end position="621"/>
    </location>
</feature>
<feature type="compositionally biased region" description="Low complexity" evidence="2">
    <location>
        <begin position="674"/>
        <end position="683"/>
    </location>
</feature>
<organism evidence="4 5">
    <name type="scientific">Nonomuraea helvata</name>
    <dbReference type="NCBI Taxonomy" id="37484"/>
    <lineage>
        <taxon>Bacteria</taxon>
        <taxon>Bacillati</taxon>
        <taxon>Actinomycetota</taxon>
        <taxon>Actinomycetes</taxon>
        <taxon>Streptosporangiales</taxon>
        <taxon>Streptosporangiaceae</taxon>
        <taxon>Nonomuraea</taxon>
    </lineage>
</organism>
<feature type="region of interest" description="Disordered" evidence="2">
    <location>
        <begin position="666"/>
        <end position="739"/>
    </location>
</feature>
<feature type="compositionally biased region" description="Low complexity" evidence="2">
    <location>
        <begin position="352"/>
        <end position="364"/>
    </location>
</feature>
<dbReference type="EMBL" id="JBHMBW010000005">
    <property type="protein sequence ID" value="MFB9623281.1"/>
    <property type="molecule type" value="Genomic_DNA"/>
</dbReference>
<dbReference type="RefSeq" id="WP_345001264.1">
    <property type="nucleotide sequence ID" value="NZ_BAAAXV010000009.1"/>
</dbReference>
<gene>
    <name evidence="4" type="ORF">ACFFSA_09340</name>
</gene>
<keyword evidence="1" id="KW-0238">DNA-binding</keyword>
<feature type="region of interest" description="Disordered" evidence="2">
    <location>
        <begin position="205"/>
        <end position="229"/>
    </location>
</feature>
<sequence length="739" mass="78501">MIRLALCTDDPAVRARLEQLFSASWSLKRALQRDARDRVDAYWAAPNRRAADAKAWRERLGLSRAGLESAASAHLDASGHLKHHLTKALALHQADEVWAGVERHLFGDTNGKRAGRPRVGSWWTHTRIPGRARSHTTPHKWETFRLYGSLAAHLAAYPHPDLTKGDVVTGLRAETGSTVAGETAGGALVDAELSRPVGASVLAQPRRLPTPTGSRTGADRTGDGGNRGARRASWWTYDGPLMVVFTGGATSTAPDLVIPVRLPQGAGRLPYLAHYLADPARWHKIDLVRRADPGVRGGWRYEAHLMILGAGYTSPRTRERRAHAAGLERLGGVDGNVSNLAVVSAPATWPKPAVTEPAPAATEPDGLAAKGRGPGAPTMGRTARTSEPARLATSAEPGGTVKPSGVTGTRLTLTDAERAVAARARAKAKGRKRALDRSRRAANPTRYQPSPRQAERARRRADRGLPAKTISLPGGPRDATAGGIPRQAYRTDTLSRGYRKVRARLSAEAAGQSEARRARAAHLAVSIVASHGAHLVVEDCDISTWHRLWGRACAAFTPGMLITALARECAAAGGALLRASTTHTAMSQHCLCGARVPKSLADRVHTCPACGLSGDRDLISAALASCVTLVDPADPHTARVDYQRAQALTTAFSQGLQEALTESTVISPAPAPPAGTGQTAASPRPCRPRRYQTRTASARQSSGMGDTPTPDETTTASSGRGPHRTDVITNRTIPIRDGS</sequence>
<protein>
    <recommendedName>
        <fullName evidence="3">Cas12f1-like TNB domain-containing protein</fullName>
    </recommendedName>
</protein>